<feature type="coiled-coil region" evidence="1">
    <location>
        <begin position="1287"/>
        <end position="1314"/>
    </location>
</feature>
<feature type="domain" description="Tape measure protein N-terminal" evidence="2">
    <location>
        <begin position="71"/>
        <end position="260"/>
    </location>
</feature>
<dbReference type="KEGG" id="cinf:CINF_1244"/>
<protein>
    <submittedName>
        <fullName evidence="3">Phage tail tape measure protein</fullName>
    </submittedName>
</protein>
<keyword evidence="1" id="KW-0175">Coiled coil</keyword>
<keyword evidence="4" id="KW-1185">Reference proteome</keyword>
<dbReference type="NCBIfam" id="TIGR02675">
    <property type="entry name" value="tape_meas_nterm"/>
    <property type="match status" value="1"/>
</dbReference>
<proteinExistence type="predicted"/>
<organism evidence="3 4">
    <name type="scientific">Candidatus Campylobacter infans</name>
    <dbReference type="NCBI Taxonomy" id="2561898"/>
    <lineage>
        <taxon>Bacteria</taxon>
        <taxon>Pseudomonadati</taxon>
        <taxon>Campylobacterota</taxon>
        <taxon>Epsilonproteobacteria</taxon>
        <taxon>Campylobacterales</taxon>
        <taxon>Campylobacteraceae</taxon>
        <taxon>Campylobacter</taxon>
    </lineage>
</organism>
<sequence>MGLNLKAFFSVDTKNAQASLKNFTEKLSSFDKMSAKARRGLQNLANASLALQGAVALASAGFNKISSATSAFIKRADEMGALQAKLKQVTSSQAEFNAVYSEVQKIAKSNYSSLATTSDLYIQLSQSLKEIGYSSKQVLQVSDTLSKALKAGGASADESSRAIAQFNQAMSVGKLQGQDFKAMIQAAPSLLKYMSNALNVSSGQLREMASAGELTADKIASAFLNMRESVEQDFAAMPTSVADSLVLWDNALSGFVDKINISISATGSLSSTITYWAETLESASSTIAAFVNNSIYGLSRAWIGLEGIWDSLILSGLDLLSVMNKLNFSDSADGLSAWIDEKRAEHSLDNIAQELESLDKITKEIDLQIYSKDNATADKRALEATSGAIKQVSQTAVASEKDILKAKTQALNAQIAYYKAIKDYAGLNKATLAKYELELSEQVSAGILKRSQLYEMLAAKRIELEKSAQDEIIKIRNAELDDEARHYEILGDYAKQREALLKKASALANDYVKKYALTSQKEIKAVNAYFQKESLKAIENVEKGFNGAVESVSSSWENMISTMSKEIENGLFDALSGKGKEAFSGLGSALAKSFLSPFASAFSQGVGGLLNGAMGGGKLANIATQYGLTLKDGVYSGSINGTDVEILSDGTIKKGNAIFSQLGLSDSTGNAISGALNIASGLKSGIDLFTNGIFGGVTNLTAPISNAFANLGFAGASSFVSEFGVGIGSAFDFTSFGLGNMGFGSAFSGGTAMGAGALLGGAGLGYGVGSLGDMLFGAKTKAGALGAIGGAIGTAILPGVGSIIGSLLGSVVGGIFGSTKQIDAGVSIKQGLNLTQAGRVNASNAQMFSKEQYKSWFSKSESTSYSAIDNKTLSALNKTISSLNSVLDDIKDNDLMINKGDFGKNWGIYKELLQSSALAFTSYEKGNYTWKDWYLGYDKEEDALKNLIEQLAKYKQNSIELKLNNNSIKAFEYASESANKQFKNLGKSLGAFGDEISSVTQISAESFSALYEQAIKTNFTPENVEAWNELVEAYNNANKALKSYLQALREFDKGVYSALSGIKAAFGDDTSLLQIQSIKASFKSLNNELGTGLSDIFAAATKFRNMSHSQMSEFLATDTSQRTELVNYATQYAQAGTTALNNVKTLIENYKQSVKTLDAQIATIKDNLKTTQDNIDKQIEQLKLKNQQDKLKSELTILQAQQKLLQKFKSIADDLRMQVFSVKEIDALYSSTLEKARADYRAGNLDSESFNNLQKVASKRGANLENSASSAEQYRFDMLLMANEIENLAGKNEVENVESKIKKINAQLDKLSSDLGTSFEAQLKALETSRAEALTSANNQIAAIGE</sequence>
<dbReference type="EMBL" id="CP049075">
    <property type="protein sequence ID" value="QLI05730.1"/>
    <property type="molecule type" value="Genomic_DNA"/>
</dbReference>
<reference evidence="3 4" key="1">
    <citation type="submission" date="2020-02" db="EMBL/GenBank/DDBJ databases">
        <title>Complete genome sequence of the novel Campylobacter species Candidatus Campylobacter infans.</title>
        <authorList>
            <person name="Duim B."/>
            <person name="Zomer A."/>
            <person name="van der Graaf L."/>
            <person name="Wagenaar J."/>
        </authorList>
    </citation>
    <scope>NUCLEOTIDE SEQUENCE [LARGE SCALE GENOMIC DNA]</scope>
    <source>
        <strain evidence="3 4">19S00001</strain>
    </source>
</reference>
<name>A0A7H9CHZ8_9BACT</name>
<evidence type="ECO:0000256" key="1">
    <source>
        <dbReference type="SAM" id="Coils"/>
    </source>
</evidence>
<feature type="coiled-coil region" evidence="1">
    <location>
        <begin position="937"/>
        <end position="964"/>
    </location>
</feature>
<gene>
    <name evidence="3" type="ORF">CINF_1244</name>
</gene>
<dbReference type="InterPro" id="IPR013491">
    <property type="entry name" value="Tape_meas_N"/>
</dbReference>
<evidence type="ECO:0000313" key="4">
    <source>
        <dbReference type="Proteomes" id="UP000509414"/>
    </source>
</evidence>
<accession>A0A7H9CHZ8</accession>
<dbReference type="Pfam" id="PF20155">
    <property type="entry name" value="TMP_3"/>
    <property type="match status" value="1"/>
</dbReference>
<evidence type="ECO:0000259" key="2">
    <source>
        <dbReference type="Pfam" id="PF20155"/>
    </source>
</evidence>
<feature type="coiled-coil region" evidence="1">
    <location>
        <begin position="1140"/>
        <end position="1201"/>
    </location>
</feature>
<dbReference type="RefSeq" id="WP_179974907.1">
    <property type="nucleotide sequence ID" value="NZ_CP049075.1"/>
</dbReference>
<evidence type="ECO:0000313" key="3">
    <source>
        <dbReference type="EMBL" id="QLI05730.1"/>
    </source>
</evidence>
<dbReference type="Proteomes" id="UP000509414">
    <property type="component" value="Chromosome"/>
</dbReference>